<dbReference type="Gene3D" id="1.10.10.10">
    <property type="entry name" value="Winged helix-like DNA-binding domain superfamily/Winged helix DNA-binding domain"/>
    <property type="match status" value="1"/>
</dbReference>
<evidence type="ECO:0000259" key="5">
    <source>
        <dbReference type="PROSITE" id="PS50931"/>
    </source>
</evidence>
<comment type="similarity">
    <text evidence="1">Belongs to the LysR transcriptional regulatory family.</text>
</comment>
<dbReference type="FunFam" id="1.10.10.10:FF:000001">
    <property type="entry name" value="LysR family transcriptional regulator"/>
    <property type="match status" value="1"/>
</dbReference>
<gene>
    <name evidence="6" type="ORF">AKJ09_06425</name>
</gene>
<dbReference type="GO" id="GO:0003700">
    <property type="term" value="F:DNA-binding transcription factor activity"/>
    <property type="evidence" value="ECO:0007669"/>
    <property type="project" value="InterPro"/>
</dbReference>
<dbReference type="GO" id="GO:0006351">
    <property type="term" value="P:DNA-templated transcription"/>
    <property type="evidence" value="ECO:0007669"/>
    <property type="project" value="TreeGrafter"/>
</dbReference>
<name>A0A0K1Q295_9BACT</name>
<keyword evidence="4" id="KW-0804">Transcription</keyword>
<dbReference type="Proteomes" id="UP000064967">
    <property type="component" value="Chromosome"/>
</dbReference>
<dbReference type="PATRIC" id="fig|1391654.3.peg.6516"/>
<keyword evidence="2" id="KW-0805">Transcription regulation</keyword>
<dbReference type="KEGG" id="llu:AKJ09_06425"/>
<dbReference type="PANTHER" id="PTHR30537:SF71">
    <property type="entry name" value="TRANSCRIPTIONAL REGULATORY PROTEIN"/>
    <property type="match status" value="1"/>
</dbReference>
<keyword evidence="7" id="KW-1185">Reference proteome</keyword>
<dbReference type="Pfam" id="PF00126">
    <property type="entry name" value="HTH_1"/>
    <property type="match status" value="1"/>
</dbReference>
<dbReference type="RefSeq" id="WP_146651162.1">
    <property type="nucleotide sequence ID" value="NZ_CP012333.1"/>
</dbReference>
<protein>
    <submittedName>
        <fullName evidence="6">Transcriptional regulator, LysR family</fullName>
    </submittedName>
</protein>
<evidence type="ECO:0000256" key="4">
    <source>
        <dbReference type="ARBA" id="ARBA00023163"/>
    </source>
</evidence>
<dbReference type="Pfam" id="PF03466">
    <property type="entry name" value="LysR_substrate"/>
    <property type="match status" value="1"/>
</dbReference>
<dbReference type="SUPFAM" id="SSF53850">
    <property type="entry name" value="Periplasmic binding protein-like II"/>
    <property type="match status" value="1"/>
</dbReference>
<evidence type="ECO:0000256" key="3">
    <source>
        <dbReference type="ARBA" id="ARBA00023125"/>
    </source>
</evidence>
<dbReference type="PRINTS" id="PR00039">
    <property type="entry name" value="HTHLYSR"/>
</dbReference>
<evidence type="ECO:0000313" key="6">
    <source>
        <dbReference type="EMBL" id="AKU99761.1"/>
    </source>
</evidence>
<dbReference type="GO" id="GO:0043565">
    <property type="term" value="F:sequence-specific DNA binding"/>
    <property type="evidence" value="ECO:0007669"/>
    <property type="project" value="TreeGrafter"/>
</dbReference>
<sequence length="302" mass="32832">MARNDVNRSGEMATFVRVVELGDFSAAARALRMTPSAVSKLVARLEERLGVRLFARSTRKLRLTPEGSTFFERSVRILEEMDAAERAVASGTAPRGKLRVNSNIPFGHHCLLPALPKFLAKNPDITVDVVLTDAIVDLLEVPADVAIRTGPLRESFLVARKLGESRMVVVASPAYLASRGTPRTPEDLEGHNRLDFCFARHRDGWPFLTPSGVSKVVSAAGNALVSDGEAMRSLALAGLGIARLASFQVVGDIEAGRLVPLLESFSTRETEPIHAVFVGSASRLPSRVRAFLDFLVENVHLR</sequence>
<dbReference type="InterPro" id="IPR036388">
    <property type="entry name" value="WH-like_DNA-bd_sf"/>
</dbReference>
<proteinExistence type="inferred from homology"/>
<accession>A0A0K1Q295</accession>
<feature type="domain" description="HTH lysR-type" evidence="5">
    <location>
        <begin position="12"/>
        <end position="64"/>
    </location>
</feature>
<dbReference type="SUPFAM" id="SSF46785">
    <property type="entry name" value="Winged helix' DNA-binding domain"/>
    <property type="match status" value="1"/>
</dbReference>
<organism evidence="6 7">
    <name type="scientific">Labilithrix luteola</name>
    <dbReference type="NCBI Taxonomy" id="1391654"/>
    <lineage>
        <taxon>Bacteria</taxon>
        <taxon>Pseudomonadati</taxon>
        <taxon>Myxococcota</taxon>
        <taxon>Polyangia</taxon>
        <taxon>Polyangiales</taxon>
        <taxon>Labilitrichaceae</taxon>
        <taxon>Labilithrix</taxon>
    </lineage>
</organism>
<dbReference type="InterPro" id="IPR058163">
    <property type="entry name" value="LysR-type_TF_proteobact-type"/>
</dbReference>
<dbReference type="OrthoDB" id="5416547at2"/>
<reference evidence="6 7" key="1">
    <citation type="submission" date="2015-08" db="EMBL/GenBank/DDBJ databases">
        <authorList>
            <person name="Babu N.S."/>
            <person name="Beckwith C.J."/>
            <person name="Beseler K.G."/>
            <person name="Brison A."/>
            <person name="Carone J.V."/>
            <person name="Caskin T.P."/>
            <person name="Diamond M."/>
            <person name="Durham M.E."/>
            <person name="Foxe J.M."/>
            <person name="Go M."/>
            <person name="Henderson B.A."/>
            <person name="Jones I.B."/>
            <person name="McGettigan J.A."/>
            <person name="Micheletti S.J."/>
            <person name="Nasrallah M.E."/>
            <person name="Ortiz D."/>
            <person name="Piller C.R."/>
            <person name="Privatt S.R."/>
            <person name="Schneider S.L."/>
            <person name="Sharp S."/>
            <person name="Smith T.C."/>
            <person name="Stanton J.D."/>
            <person name="Ullery H.E."/>
            <person name="Wilson R.J."/>
            <person name="Serrano M.G."/>
            <person name="Buck G."/>
            <person name="Lee V."/>
            <person name="Wang Y."/>
            <person name="Carvalho R."/>
            <person name="Voegtly L."/>
            <person name="Shi R."/>
            <person name="Duckworth R."/>
            <person name="Johnson A."/>
            <person name="Loviza R."/>
            <person name="Walstead R."/>
            <person name="Shah Z."/>
            <person name="Kiflezghi M."/>
            <person name="Wade K."/>
            <person name="Ball S.L."/>
            <person name="Bradley K.W."/>
            <person name="Asai D.J."/>
            <person name="Bowman C.A."/>
            <person name="Russell D.A."/>
            <person name="Pope W.H."/>
            <person name="Jacobs-Sera D."/>
            <person name="Hendrix R.W."/>
            <person name="Hatfull G.F."/>
        </authorList>
    </citation>
    <scope>NUCLEOTIDE SEQUENCE [LARGE SCALE GENOMIC DNA]</scope>
    <source>
        <strain evidence="6 7">DSM 27648</strain>
    </source>
</reference>
<dbReference type="Gene3D" id="3.40.190.290">
    <property type="match status" value="1"/>
</dbReference>
<dbReference type="InterPro" id="IPR005119">
    <property type="entry name" value="LysR_subst-bd"/>
</dbReference>
<evidence type="ECO:0000256" key="2">
    <source>
        <dbReference type="ARBA" id="ARBA00023015"/>
    </source>
</evidence>
<evidence type="ECO:0000313" key="7">
    <source>
        <dbReference type="Proteomes" id="UP000064967"/>
    </source>
</evidence>
<dbReference type="PROSITE" id="PS50931">
    <property type="entry name" value="HTH_LYSR"/>
    <property type="match status" value="1"/>
</dbReference>
<dbReference type="STRING" id="1391654.AKJ09_06425"/>
<keyword evidence="3" id="KW-0238">DNA-binding</keyword>
<dbReference type="InterPro" id="IPR036390">
    <property type="entry name" value="WH_DNA-bd_sf"/>
</dbReference>
<dbReference type="EMBL" id="CP012333">
    <property type="protein sequence ID" value="AKU99761.1"/>
    <property type="molecule type" value="Genomic_DNA"/>
</dbReference>
<evidence type="ECO:0000256" key="1">
    <source>
        <dbReference type="ARBA" id="ARBA00009437"/>
    </source>
</evidence>
<dbReference type="PANTHER" id="PTHR30537">
    <property type="entry name" value="HTH-TYPE TRANSCRIPTIONAL REGULATOR"/>
    <property type="match status" value="1"/>
</dbReference>
<dbReference type="AlphaFoldDB" id="A0A0K1Q295"/>
<dbReference type="InterPro" id="IPR000847">
    <property type="entry name" value="LysR_HTH_N"/>
</dbReference>